<reference evidence="9 10" key="1">
    <citation type="submission" date="2018-03" db="EMBL/GenBank/DDBJ databases">
        <title>A parallel universe: an anciently diverged bacterial symbiosis in a Hawaiian planthopper (Hemiptera: Cixiidae) reveals rearranged nutritional responsibilities.</title>
        <authorList>
            <person name="Bennett G."/>
            <person name="Mao M."/>
        </authorList>
    </citation>
    <scope>NUCLEOTIDE SEQUENCE [LARGE SCALE GENOMIC DNA]</scope>
    <source>
        <strain evidence="9 10">OLIH</strain>
    </source>
</reference>
<dbReference type="EC" id="2.1.1.171" evidence="3 8"/>
<evidence type="ECO:0000256" key="2">
    <source>
        <dbReference type="ARBA" id="ARBA00005269"/>
    </source>
</evidence>
<protein>
    <recommendedName>
        <fullName evidence="4 8">Ribosomal RNA small subunit methyltransferase D</fullName>
        <ecNumber evidence="3 8">2.1.1.171</ecNumber>
    </recommendedName>
</protein>
<evidence type="ECO:0000256" key="1">
    <source>
        <dbReference type="ARBA" id="ARBA00002649"/>
    </source>
</evidence>
<proteinExistence type="inferred from homology"/>
<evidence type="ECO:0000256" key="5">
    <source>
        <dbReference type="ARBA" id="ARBA00022603"/>
    </source>
</evidence>
<evidence type="ECO:0000313" key="10">
    <source>
        <dbReference type="Proteomes" id="UP000256856"/>
    </source>
</evidence>
<keyword evidence="10" id="KW-1185">Reference proteome</keyword>
<dbReference type="AlphaFoldDB" id="A0A346DZW6"/>
<dbReference type="NCBIfam" id="TIGR00095">
    <property type="entry name" value="16S rRNA (guanine(966)-N(2))-methyltransferase RsmD"/>
    <property type="match status" value="1"/>
</dbReference>
<comment type="catalytic activity">
    <reaction evidence="7 8">
        <text>guanosine(966) in 16S rRNA + S-adenosyl-L-methionine = N(2)-methylguanosine(966) in 16S rRNA + S-adenosyl-L-homocysteine + H(+)</text>
        <dbReference type="Rhea" id="RHEA:23548"/>
        <dbReference type="Rhea" id="RHEA-COMP:10211"/>
        <dbReference type="Rhea" id="RHEA-COMP:10212"/>
        <dbReference type="ChEBI" id="CHEBI:15378"/>
        <dbReference type="ChEBI" id="CHEBI:57856"/>
        <dbReference type="ChEBI" id="CHEBI:59789"/>
        <dbReference type="ChEBI" id="CHEBI:74269"/>
        <dbReference type="ChEBI" id="CHEBI:74481"/>
        <dbReference type="EC" id="2.1.1.171"/>
    </reaction>
</comment>
<evidence type="ECO:0000256" key="3">
    <source>
        <dbReference type="ARBA" id="ARBA00012141"/>
    </source>
</evidence>
<dbReference type="InterPro" id="IPR002052">
    <property type="entry name" value="DNA_methylase_N6_adenine_CS"/>
</dbReference>
<dbReference type="Pfam" id="PF03602">
    <property type="entry name" value="Cons_hypoth95"/>
    <property type="match status" value="1"/>
</dbReference>
<dbReference type="PANTHER" id="PTHR43542">
    <property type="entry name" value="METHYLTRANSFERASE"/>
    <property type="match status" value="1"/>
</dbReference>
<dbReference type="InterPro" id="IPR004398">
    <property type="entry name" value="RNA_MeTrfase_RsmD"/>
</dbReference>
<dbReference type="KEGG" id="ppet:C9I82_306"/>
<dbReference type="PANTHER" id="PTHR43542:SF1">
    <property type="entry name" value="METHYLTRANSFERASE"/>
    <property type="match status" value="1"/>
</dbReference>
<dbReference type="GO" id="GO:0003676">
    <property type="term" value="F:nucleic acid binding"/>
    <property type="evidence" value="ECO:0007669"/>
    <property type="project" value="InterPro"/>
</dbReference>
<dbReference type="InterPro" id="IPR029063">
    <property type="entry name" value="SAM-dependent_MTases_sf"/>
</dbReference>
<comment type="similarity">
    <text evidence="2 8">Belongs to the methyltransferase superfamily. RsmD family.</text>
</comment>
<dbReference type="OrthoDB" id="9803017at2"/>
<comment type="function">
    <text evidence="1 8">Specifically methylates the guanine in position 966 of 16S rRNA in the assembled 30S particle.</text>
</comment>
<gene>
    <name evidence="9" type="ORF">C9I82_306</name>
</gene>
<evidence type="ECO:0000256" key="6">
    <source>
        <dbReference type="ARBA" id="ARBA00022679"/>
    </source>
</evidence>
<accession>A0A346DZW6</accession>
<sequence length="186" mass="21882">MKKNIKIIRIISGKWKGKKIIIPNIKKLKPTKDIIKETLFNWIEPYIYKSSCLDCFAGSGSLGLEALSRNASSVTFLEKNKYIIKILKKNIKKLKILNTKIINTNALKWIKKTKKKYNLIFIDPPFKTNLITQIVKIIKINKCLKNKSLIYIEKNNKDKNIKLPKNWEIYKTKYTKNITYSIYKIK</sequence>
<dbReference type="RefSeq" id="WP_115956099.1">
    <property type="nucleotide sequence ID" value="NZ_CP028374.1"/>
</dbReference>
<evidence type="ECO:0000256" key="4">
    <source>
        <dbReference type="ARBA" id="ARBA00013682"/>
    </source>
</evidence>
<organism evidence="9 10">
    <name type="scientific">Candidatus Purcelliella pentastirinorum</name>
    <dbReference type="NCBI Taxonomy" id="472834"/>
    <lineage>
        <taxon>Bacteria</taxon>
        <taxon>Pseudomonadati</taxon>
        <taxon>Pseudomonadota</taxon>
        <taxon>Gammaproteobacteria</taxon>
        <taxon>Enterobacterales</taxon>
        <taxon>Enterobacteriaceae</taxon>
        <taxon>Candidatus Purcelliella</taxon>
    </lineage>
</organism>
<evidence type="ECO:0000313" key="9">
    <source>
        <dbReference type="EMBL" id="AXN02271.1"/>
    </source>
</evidence>
<dbReference type="Proteomes" id="UP000256856">
    <property type="component" value="Chromosome"/>
</dbReference>
<keyword evidence="6 8" id="KW-0808">Transferase</keyword>
<dbReference type="GO" id="GO:0052913">
    <property type="term" value="F:16S rRNA (guanine(966)-N(2))-methyltransferase activity"/>
    <property type="evidence" value="ECO:0007669"/>
    <property type="project" value="UniProtKB-EC"/>
</dbReference>
<keyword evidence="5 8" id="KW-0489">Methyltransferase</keyword>
<keyword evidence="8" id="KW-0698">rRNA processing</keyword>
<dbReference type="PROSITE" id="PS00092">
    <property type="entry name" value="N6_MTASE"/>
    <property type="match status" value="1"/>
</dbReference>
<keyword evidence="8" id="KW-0949">S-adenosyl-L-methionine</keyword>
<dbReference type="EMBL" id="CP028374">
    <property type="protein sequence ID" value="AXN02271.1"/>
    <property type="molecule type" value="Genomic_DNA"/>
</dbReference>
<dbReference type="Gene3D" id="3.40.50.150">
    <property type="entry name" value="Vaccinia Virus protein VP39"/>
    <property type="match status" value="1"/>
</dbReference>
<dbReference type="PIRSF" id="PIRSF004553">
    <property type="entry name" value="CHP00095"/>
    <property type="match status" value="1"/>
</dbReference>
<name>A0A346DZW6_9ENTR</name>
<evidence type="ECO:0000256" key="7">
    <source>
        <dbReference type="ARBA" id="ARBA00048326"/>
    </source>
</evidence>
<dbReference type="SUPFAM" id="SSF53335">
    <property type="entry name" value="S-adenosyl-L-methionine-dependent methyltransferases"/>
    <property type="match status" value="1"/>
</dbReference>
<evidence type="ECO:0000256" key="8">
    <source>
        <dbReference type="PIRNR" id="PIRNR004553"/>
    </source>
</evidence>